<dbReference type="Gene3D" id="3.40.50.80">
    <property type="entry name" value="Nucleotide-binding domain of ferredoxin-NADP reductase (FNR) module"/>
    <property type="match status" value="1"/>
</dbReference>
<evidence type="ECO:0000313" key="12">
    <source>
        <dbReference type="Proteomes" id="UP000613193"/>
    </source>
</evidence>
<keyword evidence="3" id="KW-0001">2Fe-2S</keyword>
<evidence type="ECO:0000256" key="5">
    <source>
        <dbReference type="ARBA" id="ARBA00022827"/>
    </source>
</evidence>
<protein>
    <submittedName>
        <fullName evidence="11">Ferredoxin--NADP reductase</fullName>
    </submittedName>
</protein>
<dbReference type="EMBL" id="JAEHFW010000003">
    <property type="protein sequence ID" value="MBK0381132.1"/>
    <property type="molecule type" value="Genomic_DNA"/>
</dbReference>
<evidence type="ECO:0000313" key="11">
    <source>
        <dbReference type="EMBL" id="MBK0381132.1"/>
    </source>
</evidence>
<dbReference type="GO" id="GO:0051537">
    <property type="term" value="F:2 iron, 2 sulfur cluster binding"/>
    <property type="evidence" value="ECO:0007669"/>
    <property type="project" value="UniProtKB-KW"/>
</dbReference>
<evidence type="ECO:0000256" key="2">
    <source>
        <dbReference type="ARBA" id="ARBA00022630"/>
    </source>
</evidence>
<dbReference type="InterPro" id="IPR050415">
    <property type="entry name" value="MRET"/>
</dbReference>
<keyword evidence="4" id="KW-0479">Metal-binding</keyword>
<dbReference type="AlphaFoldDB" id="A0A934PWU0"/>
<keyword evidence="2" id="KW-0285">Flavoprotein</keyword>
<dbReference type="GO" id="GO:0050660">
    <property type="term" value="F:flavin adenine dinucleotide binding"/>
    <property type="evidence" value="ECO:0007669"/>
    <property type="project" value="TreeGrafter"/>
</dbReference>
<feature type="domain" description="FAD-binding FR-type" evidence="10">
    <location>
        <begin position="1"/>
        <end position="104"/>
    </location>
</feature>
<keyword evidence="8" id="KW-0411">Iron-sulfur</keyword>
<comment type="caution">
    <text evidence="11">The sequence shown here is derived from an EMBL/GenBank/DDBJ whole genome shotgun (WGS) entry which is preliminary data.</text>
</comment>
<dbReference type="InterPro" id="IPR012675">
    <property type="entry name" value="Beta-grasp_dom_sf"/>
</dbReference>
<sequence>MQYFTLKVIKLKFETVDTLTVSFKQPALKRISYLAGQYLTLIFRINNRKYIRPYSFSSAPGVDQSLDITVKRMNGGIVSNHIIDRLKIGDLVEVMSPMGDFTLEKVTDNSDIFLWGAGSGITPLMSIIKYALNNNIGKNIKLIYGNRNLEDIIFNDQISELKKQYPYKLSVCHFFTRITLTPENPYIMEGRIDPHKILNLFKNETDINNSFHFICGPEGLKQSVKSVLFSKGLNDNQVFSEDFIITRDPKEFENISTTNVSITNNSVSSVVEVARGKNILEAGLDGLIDLPYSCQTGNCLVCKAKLIKGDIKMIGLKKIPTELKENECLLCCSYPLNGDVELIVE</sequence>
<evidence type="ECO:0000259" key="9">
    <source>
        <dbReference type="PROSITE" id="PS51085"/>
    </source>
</evidence>
<keyword evidence="7" id="KW-0408">Iron</keyword>
<dbReference type="PANTHER" id="PTHR47354">
    <property type="entry name" value="NADH OXIDOREDUCTASE HCR"/>
    <property type="match status" value="1"/>
</dbReference>
<comment type="cofactor">
    <cofactor evidence="1">
        <name>FAD</name>
        <dbReference type="ChEBI" id="CHEBI:57692"/>
    </cofactor>
</comment>
<dbReference type="SUPFAM" id="SSF63380">
    <property type="entry name" value="Riboflavin synthase domain-like"/>
    <property type="match status" value="1"/>
</dbReference>
<dbReference type="PROSITE" id="PS51085">
    <property type="entry name" value="2FE2S_FER_2"/>
    <property type="match status" value="1"/>
</dbReference>
<keyword evidence="6" id="KW-0560">Oxidoreductase</keyword>
<dbReference type="InterPro" id="IPR036010">
    <property type="entry name" value="2Fe-2S_ferredoxin-like_sf"/>
</dbReference>
<dbReference type="Pfam" id="PF00970">
    <property type="entry name" value="FAD_binding_6"/>
    <property type="match status" value="1"/>
</dbReference>
<dbReference type="InterPro" id="IPR017938">
    <property type="entry name" value="Riboflavin_synthase-like_b-brl"/>
</dbReference>
<dbReference type="Pfam" id="PF00111">
    <property type="entry name" value="Fer2"/>
    <property type="match status" value="1"/>
</dbReference>
<dbReference type="Proteomes" id="UP000613193">
    <property type="component" value="Unassembled WGS sequence"/>
</dbReference>
<dbReference type="SUPFAM" id="SSF54292">
    <property type="entry name" value="2Fe-2S ferredoxin-like"/>
    <property type="match status" value="1"/>
</dbReference>
<dbReference type="InterPro" id="IPR001433">
    <property type="entry name" value="OxRdtase_FAD/NAD-bd"/>
</dbReference>
<name>A0A934PWU0_9SPHI</name>
<dbReference type="PANTHER" id="PTHR47354:SF8">
    <property type="entry name" value="1,2-PHENYLACETYL-COA EPOXIDASE, SUBUNIT E"/>
    <property type="match status" value="1"/>
</dbReference>
<evidence type="ECO:0000256" key="8">
    <source>
        <dbReference type="ARBA" id="ARBA00023014"/>
    </source>
</evidence>
<evidence type="ECO:0000256" key="4">
    <source>
        <dbReference type="ARBA" id="ARBA00022723"/>
    </source>
</evidence>
<gene>
    <name evidence="11" type="ORF">I5M19_17545</name>
</gene>
<evidence type="ECO:0000256" key="6">
    <source>
        <dbReference type="ARBA" id="ARBA00023002"/>
    </source>
</evidence>
<dbReference type="CDD" id="cd06214">
    <property type="entry name" value="PA_degradation_oxidoreductase_like"/>
    <property type="match status" value="1"/>
</dbReference>
<dbReference type="RefSeq" id="WP_200067647.1">
    <property type="nucleotide sequence ID" value="NZ_JAEHFW010000003.1"/>
</dbReference>
<dbReference type="Gene3D" id="3.10.20.30">
    <property type="match status" value="1"/>
</dbReference>
<dbReference type="InterPro" id="IPR001709">
    <property type="entry name" value="Flavoprot_Pyr_Nucl_cyt_Rdtase"/>
</dbReference>
<dbReference type="InterPro" id="IPR001041">
    <property type="entry name" value="2Fe-2S_ferredoxin-type"/>
</dbReference>
<keyword evidence="5" id="KW-0274">FAD</keyword>
<dbReference type="PRINTS" id="PR00371">
    <property type="entry name" value="FPNCR"/>
</dbReference>
<dbReference type="Gene3D" id="2.40.30.10">
    <property type="entry name" value="Translation factors"/>
    <property type="match status" value="1"/>
</dbReference>
<feature type="domain" description="2Fe-2S ferredoxin-type" evidence="9">
    <location>
        <begin position="258"/>
        <end position="345"/>
    </location>
</feature>
<dbReference type="GO" id="GO:0046872">
    <property type="term" value="F:metal ion binding"/>
    <property type="evidence" value="ECO:0007669"/>
    <property type="project" value="UniProtKB-KW"/>
</dbReference>
<dbReference type="PROSITE" id="PS51384">
    <property type="entry name" value="FAD_FR"/>
    <property type="match status" value="1"/>
</dbReference>
<evidence type="ECO:0000259" key="10">
    <source>
        <dbReference type="PROSITE" id="PS51384"/>
    </source>
</evidence>
<dbReference type="Pfam" id="PF00175">
    <property type="entry name" value="NAD_binding_1"/>
    <property type="match status" value="1"/>
</dbReference>
<organism evidence="11 12">
    <name type="scientific">Mucilaginibacter segetis</name>
    <dbReference type="NCBI Taxonomy" id="2793071"/>
    <lineage>
        <taxon>Bacteria</taxon>
        <taxon>Pseudomonadati</taxon>
        <taxon>Bacteroidota</taxon>
        <taxon>Sphingobacteriia</taxon>
        <taxon>Sphingobacteriales</taxon>
        <taxon>Sphingobacteriaceae</taxon>
        <taxon>Mucilaginibacter</taxon>
    </lineage>
</organism>
<evidence type="ECO:0000256" key="3">
    <source>
        <dbReference type="ARBA" id="ARBA00022714"/>
    </source>
</evidence>
<dbReference type="InterPro" id="IPR008333">
    <property type="entry name" value="Cbr1-like_FAD-bd_dom"/>
</dbReference>
<dbReference type="GO" id="GO:0016491">
    <property type="term" value="F:oxidoreductase activity"/>
    <property type="evidence" value="ECO:0007669"/>
    <property type="project" value="UniProtKB-KW"/>
</dbReference>
<dbReference type="SUPFAM" id="SSF52343">
    <property type="entry name" value="Ferredoxin reductase-like, C-terminal NADP-linked domain"/>
    <property type="match status" value="1"/>
</dbReference>
<reference evidence="11" key="1">
    <citation type="submission" date="2020-12" db="EMBL/GenBank/DDBJ databases">
        <title>Bacterial novel species Mucilaginibacter sp. SD-g isolated from soil.</title>
        <authorList>
            <person name="Jung H.-Y."/>
        </authorList>
    </citation>
    <scope>NUCLEOTIDE SEQUENCE</scope>
    <source>
        <strain evidence="11">SD-g</strain>
    </source>
</reference>
<accession>A0A934PWU0</accession>
<evidence type="ECO:0000256" key="1">
    <source>
        <dbReference type="ARBA" id="ARBA00001974"/>
    </source>
</evidence>
<evidence type="ECO:0000256" key="7">
    <source>
        <dbReference type="ARBA" id="ARBA00023004"/>
    </source>
</evidence>
<proteinExistence type="predicted"/>
<dbReference type="InterPro" id="IPR017927">
    <property type="entry name" value="FAD-bd_FR_type"/>
</dbReference>
<dbReference type="InterPro" id="IPR039261">
    <property type="entry name" value="FNR_nucleotide-bd"/>
</dbReference>
<dbReference type="PRINTS" id="PR00406">
    <property type="entry name" value="CYTB5RDTASE"/>
</dbReference>
<dbReference type="CDD" id="cd00207">
    <property type="entry name" value="fer2"/>
    <property type="match status" value="1"/>
</dbReference>
<keyword evidence="12" id="KW-1185">Reference proteome</keyword>